<name>A0A366XZA4_9BACI</name>
<gene>
    <name evidence="2" type="ORF">DS031_00455</name>
</gene>
<dbReference type="Pfam" id="PF00085">
    <property type="entry name" value="Thioredoxin"/>
    <property type="match status" value="1"/>
</dbReference>
<evidence type="ECO:0000259" key="1">
    <source>
        <dbReference type="Pfam" id="PF00085"/>
    </source>
</evidence>
<dbReference type="InterPro" id="IPR036249">
    <property type="entry name" value="Thioredoxin-like_sf"/>
</dbReference>
<dbReference type="Gene3D" id="3.40.30.10">
    <property type="entry name" value="Glutaredoxin"/>
    <property type="match status" value="1"/>
</dbReference>
<evidence type="ECO:0000313" key="2">
    <source>
        <dbReference type="EMBL" id="RBW71257.1"/>
    </source>
</evidence>
<dbReference type="OrthoDB" id="5784238at2"/>
<evidence type="ECO:0000313" key="3">
    <source>
        <dbReference type="Proteomes" id="UP000253314"/>
    </source>
</evidence>
<dbReference type="CDD" id="cd02947">
    <property type="entry name" value="TRX_family"/>
    <property type="match status" value="1"/>
</dbReference>
<dbReference type="PANTHER" id="PTHR45663:SF41">
    <property type="entry name" value="THIOREDOXIN-LIKE PROTEIN YUSE"/>
    <property type="match status" value="1"/>
</dbReference>
<dbReference type="Proteomes" id="UP000253314">
    <property type="component" value="Unassembled WGS sequence"/>
</dbReference>
<dbReference type="EMBL" id="QOCW01000001">
    <property type="protein sequence ID" value="RBW71257.1"/>
    <property type="molecule type" value="Genomic_DNA"/>
</dbReference>
<protein>
    <submittedName>
        <fullName evidence="2">Thioredoxin</fullName>
    </submittedName>
</protein>
<feature type="domain" description="Thioredoxin" evidence="1">
    <location>
        <begin position="3"/>
        <end position="94"/>
    </location>
</feature>
<dbReference type="GO" id="GO:0045454">
    <property type="term" value="P:cell redox homeostasis"/>
    <property type="evidence" value="ECO:0007669"/>
    <property type="project" value="TreeGrafter"/>
</dbReference>
<dbReference type="InterPro" id="IPR013766">
    <property type="entry name" value="Thioredoxin_domain"/>
</dbReference>
<dbReference type="GO" id="GO:0005829">
    <property type="term" value="C:cytosol"/>
    <property type="evidence" value="ECO:0007669"/>
    <property type="project" value="TreeGrafter"/>
</dbReference>
<accession>A0A366XZA4</accession>
<dbReference type="GO" id="GO:0015035">
    <property type="term" value="F:protein-disulfide reductase activity"/>
    <property type="evidence" value="ECO:0007669"/>
    <property type="project" value="TreeGrafter"/>
</dbReference>
<dbReference type="RefSeq" id="WP_113803962.1">
    <property type="nucleotide sequence ID" value="NZ_QOCW01000001.1"/>
</dbReference>
<dbReference type="PANTHER" id="PTHR45663">
    <property type="entry name" value="GEO12009P1"/>
    <property type="match status" value="1"/>
</dbReference>
<comment type="caution">
    <text evidence="2">The sequence shown here is derived from an EMBL/GenBank/DDBJ whole genome shotgun (WGS) entry which is preliminary data.</text>
</comment>
<sequence length="108" mass="12331">MLQEVSEERFKELLTAEEPVIVFFYTPLCGTCKLAGRMLDVVLETLQLPFPAAACNLNIMPKAAEKYQIMSVPCLMVFHHGKLKEKMFRFQSVEHLYSSLGVYGQKNN</sequence>
<organism evidence="2 3">
    <name type="scientific">Bacillus taeanensis</name>
    <dbReference type="NCBI Taxonomy" id="273032"/>
    <lineage>
        <taxon>Bacteria</taxon>
        <taxon>Bacillati</taxon>
        <taxon>Bacillota</taxon>
        <taxon>Bacilli</taxon>
        <taxon>Bacillales</taxon>
        <taxon>Bacillaceae</taxon>
        <taxon>Bacillus</taxon>
    </lineage>
</organism>
<proteinExistence type="predicted"/>
<keyword evidence="3" id="KW-1185">Reference proteome</keyword>
<dbReference type="AlphaFoldDB" id="A0A366XZA4"/>
<reference evidence="2 3" key="1">
    <citation type="submission" date="2018-07" db="EMBL/GenBank/DDBJ databases">
        <title>Lottiidibacillus patelloidae gen. nov., sp. nov., isolated from the intestinal tract of a marine limpet and the reclassification of B. taeanensis BH030017T, B. algicola KMM 3737T and B. hwajinpoensis SW-72T as genus Lottiidibacillus.</title>
        <authorList>
            <person name="Liu R."/>
            <person name="Huang Z."/>
        </authorList>
    </citation>
    <scope>NUCLEOTIDE SEQUENCE [LARGE SCALE GENOMIC DNA]</scope>
    <source>
        <strain evidence="2 3">BH030017</strain>
    </source>
</reference>
<dbReference type="SUPFAM" id="SSF52833">
    <property type="entry name" value="Thioredoxin-like"/>
    <property type="match status" value="1"/>
</dbReference>